<dbReference type="WBParaSite" id="SSLN_0001518101-mRNA-1">
    <property type="protein sequence ID" value="SSLN_0001518101-mRNA-1"/>
    <property type="gene ID" value="SSLN_0001518101"/>
</dbReference>
<feature type="transmembrane region" description="Helical" evidence="1">
    <location>
        <begin position="12"/>
        <end position="33"/>
    </location>
</feature>
<reference evidence="2 3" key="2">
    <citation type="submission" date="2018-11" db="EMBL/GenBank/DDBJ databases">
        <authorList>
            <consortium name="Pathogen Informatics"/>
        </authorList>
    </citation>
    <scope>NUCLEOTIDE SEQUENCE [LARGE SCALE GENOMIC DNA]</scope>
    <source>
        <strain evidence="2 3">NST_G2</strain>
    </source>
</reference>
<name>A0A183TDT0_SCHSO</name>
<reference evidence="4" key="1">
    <citation type="submission" date="2016-06" db="UniProtKB">
        <authorList>
            <consortium name="WormBaseParasite"/>
        </authorList>
    </citation>
    <scope>IDENTIFICATION</scope>
</reference>
<dbReference type="Proteomes" id="UP000275846">
    <property type="component" value="Unassembled WGS sequence"/>
</dbReference>
<sequence>MPEKCERRGDLTGLAFVSGLGFVSFIGGLVWSVRSTKQSKNLLRASPTAVLPTLPPESPSRLALRALGAGTALSLLMVGSLAAVGWLVLGRPRLTDVGTRLEAIFPKFDADSHRKRKAGRSDFESFRELFKYLEEADGK</sequence>
<dbReference type="EMBL" id="UYSU01039144">
    <property type="protein sequence ID" value="VDM01014.1"/>
    <property type="molecule type" value="Genomic_DNA"/>
</dbReference>
<gene>
    <name evidence="2" type="ORF">SSLN_LOCUS14628</name>
</gene>
<keyword evidence="1" id="KW-0812">Transmembrane</keyword>
<dbReference type="STRING" id="70667.A0A183TDT0"/>
<protein>
    <submittedName>
        <fullName evidence="4">Transmembrane protein 242</fullName>
    </submittedName>
</protein>
<accession>A0A183TDT0</accession>
<keyword evidence="1" id="KW-1133">Transmembrane helix</keyword>
<feature type="transmembrane region" description="Helical" evidence="1">
    <location>
        <begin position="62"/>
        <end position="89"/>
    </location>
</feature>
<organism evidence="4">
    <name type="scientific">Schistocephalus solidus</name>
    <name type="common">Tapeworm</name>
    <dbReference type="NCBI Taxonomy" id="70667"/>
    <lineage>
        <taxon>Eukaryota</taxon>
        <taxon>Metazoa</taxon>
        <taxon>Spiralia</taxon>
        <taxon>Lophotrochozoa</taxon>
        <taxon>Platyhelminthes</taxon>
        <taxon>Cestoda</taxon>
        <taxon>Eucestoda</taxon>
        <taxon>Diphyllobothriidea</taxon>
        <taxon>Diphyllobothriidae</taxon>
        <taxon>Schistocephalus</taxon>
    </lineage>
</organism>
<dbReference type="InterPro" id="IPR009792">
    <property type="entry name" value="TMEM242"/>
</dbReference>
<evidence type="ECO:0000313" key="4">
    <source>
        <dbReference type="WBParaSite" id="SSLN_0001518101-mRNA-1"/>
    </source>
</evidence>
<keyword evidence="1" id="KW-0472">Membrane</keyword>
<evidence type="ECO:0000256" key="1">
    <source>
        <dbReference type="SAM" id="Phobius"/>
    </source>
</evidence>
<dbReference type="OrthoDB" id="2378895at2759"/>
<proteinExistence type="predicted"/>
<evidence type="ECO:0000313" key="2">
    <source>
        <dbReference type="EMBL" id="VDM01014.1"/>
    </source>
</evidence>
<dbReference type="Pfam" id="PF07096">
    <property type="entry name" value="DUF1358"/>
    <property type="match status" value="1"/>
</dbReference>
<keyword evidence="3" id="KW-1185">Reference proteome</keyword>
<evidence type="ECO:0000313" key="3">
    <source>
        <dbReference type="Proteomes" id="UP000275846"/>
    </source>
</evidence>
<dbReference type="AlphaFoldDB" id="A0A183TDT0"/>